<evidence type="ECO:0000256" key="2">
    <source>
        <dbReference type="ARBA" id="ARBA00022692"/>
    </source>
</evidence>
<dbReference type="AlphaFoldDB" id="A0A9X0R3A1"/>
<evidence type="ECO:0000256" key="1">
    <source>
        <dbReference type="ARBA" id="ARBA00004651"/>
    </source>
</evidence>
<organism evidence="5 6">
    <name type="scientific">Siccirubricoccus deserti</name>
    <dbReference type="NCBI Taxonomy" id="2013562"/>
    <lineage>
        <taxon>Bacteria</taxon>
        <taxon>Pseudomonadati</taxon>
        <taxon>Pseudomonadota</taxon>
        <taxon>Alphaproteobacteria</taxon>
        <taxon>Acetobacterales</taxon>
        <taxon>Roseomonadaceae</taxon>
        <taxon>Siccirubricoccus</taxon>
    </lineage>
</organism>
<keyword evidence="6" id="KW-1185">Reference proteome</keyword>
<keyword evidence="2" id="KW-0812">Transmembrane</keyword>
<gene>
    <name evidence="5" type="ORF">H7965_20745</name>
</gene>
<dbReference type="EMBL" id="JACOMF010000034">
    <property type="protein sequence ID" value="MBC4017737.1"/>
    <property type="molecule type" value="Genomic_DNA"/>
</dbReference>
<keyword evidence="4" id="KW-0472">Membrane</keyword>
<accession>A0A9X0R3A1</accession>
<evidence type="ECO:0000313" key="6">
    <source>
        <dbReference type="Proteomes" id="UP000600101"/>
    </source>
</evidence>
<comment type="subcellular location">
    <subcellularLocation>
        <location evidence="1">Cell membrane</location>
        <topology evidence="1">Multi-pass membrane protein</topology>
    </subcellularLocation>
</comment>
<dbReference type="Proteomes" id="UP000600101">
    <property type="component" value="Unassembled WGS sequence"/>
</dbReference>
<comment type="caution">
    <text evidence="5">The sequence shown here is derived from an EMBL/GenBank/DDBJ whole genome shotgun (WGS) entry which is preliminary data.</text>
</comment>
<dbReference type="SUPFAM" id="SSF90123">
    <property type="entry name" value="ABC transporter transmembrane region"/>
    <property type="match status" value="1"/>
</dbReference>
<evidence type="ECO:0000256" key="4">
    <source>
        <dbReference type="ARBA" id="ARBA00023136"/>
    </source>
</evidence>
<dbReference type="GO" id="GO:0005886">
    <property type="term" value="C:plasma membrane"/>
    <property type="evidence" value="ECO:0007669"/>
    <property type="project" value="UniProtKB-SubCell"/>
</dbReference>
<sequence>MFQVLIDKVVTHHAYRTLYVVAGNFELLTLFDGCFGHLRQRLMLLATNKIDARLGARTFRYLLGLRHMQQAEKLRHFLTGRLFQTMLDATQPPPPSAPAALPCQPRHAGGGMPDGSRILPGMALSAEIKVGTRRVLGYFLDPLLRGLRESIREP</sequence>
<dbReference type="GO" id="GO:0005524">
    <property type="term" value="F:ATP binding"/>
    <property type="evidence" value="ECO:0007669"/>
    <property type="project" value="InterPro"/>
</dbReference>
<name>A0A9X0R3A1_9PROT</name>
<dbReference type="RefSeq" id="WP_186772495.1">
    <property type="nucleotide sequence ID" value="NZ_JACOMF010000034.1"/>
</dbReference>
<dbReference type="PRINTS" id="PR01490">
    <property type="entry name" value="RTXTOXIND"/>
</dbReference>
<proteinExistence type="predicted"/>
<evidence type="ECO:0000256" key="3">
    <source>
        <dbReference type="ARBA" id="ARBA00022989"/>
    </source>
</evidence>
<dbReference type="InterPro" id="IPR036640">
    <property type="entry name" value="ABC1_TM_sf"/>
</dbReference>
<reference evidence="5" key="1">
    <citation type="submission" date="2020-08" db="EMBL/GenBank/DDBJ databases">
        <authorList>
            <person name="Hu Y."/>
            <person name="Nguyen S.V."/>
            <person name="Li F."/>
            <person name="Fanning S."/>
        </authorList>
    </citation>
    <scope>NUCLEOTIDE SEQUENCE</scope>
    <source>
        <strain evidence="5">SYSU D8009</strain>
    </source>
</reference>
<protein>
    <submittedName>
        <fullName evidence="5">Uncharacterized protein</fullName>
    </submittedName>
</protein>
<keyword evidence="3" id="KW-1133">Transmembrane helix</keyword>
<evidence type="ECO:0000313" key="5">
    <source>
        <dbReference type="EMBL" id="MBC4017737.1"/>
    </source>
</evidence>